<keyword evidence="12" id="KW-1185">Reference proteome</keyword>
<name>A0A501WRU0_9RHOB</name>
<evidence type="ECO:0000256" key="6">
    <source>
        <dbReference type="ARBA" id="ARBA00022989"/>
    </source>
</evidence>
<feature type="transmembrane region" description="Helical" evidence="9">
    <location>
        <begin position="239"/>
        <end position="260"/>
    </location>
</feature>
<evidence type="ECO:0000256" key="4">
    <source>
        <dbReference type="ARBA" id="ARBA00022475"/>
    </source>
</evidence>
<feature type="domain" description="NADH:quinone oxidoreductase/Mrp antiporter transmembrane" evidence="10">
    <location>
        <begin position="125"/>
        <end position="414"/>
    </location>
</feature>
<dbReference type="Pfam" id="PF00361">
    <property type="entry name" value="Proton_antipo_M"/>
    <property type="match status" value="1"/>
</dbReference>
<accession>A0A501WRU0</accession>
<proteinExistence type="inferred from homology"/>
<comment type="subcellular location">
    <subcellularLocation>
        <location evidence="2">Cell membrane</location>
        <topology evidence="2">Multi-pass membrane protein</topology>
    </subcellularLocation>
    <subcellularLocation>
        <location evidence="8">Membrane</location>
        <topology evidence="8">Multi-pass membrane protein</topology>
    </subcellularLocation>
</comment>
<evidence type="ECO:0000256" key="5">
    <source>
        <dbReference type="ARBA" id="ARBA00022692"/>
    </source>
</evidence>
<evidence type="ECO:0000256" key="9">
    <source>
        <dbReference type="SAM" id="Phobius"/>
    </source>
</evidence>
<reference evidence="11 12" key="1">
    <citation type="submission" date="2019-06" db="EMBL/GenBank/DDBJ databases">
        <title>A novel bacterium of genus Amaricoccus, isolated from marine sediment.</title>
        <authorList>
            <person name="Huang H."/>
            <person name="Mo K."/>
            <person name="Hu Y."/>
        </authorList>
    </citation>
    <scope>NUCLEOTIDE SEQUENCE [LARGE SCALE GENOMIC DNA]</scope>
    <source>
        <strain evidence="11 12">HB172011</strain>
    </source>
</reference>
<keyword evidence="4" id="KW-1003">Cell membrane</keyword>
<dbReference type="PANTHER" id="PTHR42703">
    <property type="entry name" value="NADH DEHYDROGENASE"/>
    <property type="match status" value="1"/>
</dbReference>
<feature type="transmembrane region" description="Helical" evidence="9">
    <location>
        <begin position="31"/>
        <end position="51"/>
    </location>
</feature>
<gene>
    <name evidence="11" type="ORF">FJM51_07085</name>
</gene>
<evidence type="ECO:0000256" key="1">
    <source>
        <dbReference type="ARBA" id="ARBA00002378"/>
    </source>
</evidence>
<dbReference type="OrthoDB" id="9768329at2"/>
<evidence type="ECO:0000259" key="10">
    <source>
        <dbReference type="Pfam" id="PF00361"/>
    </source>
</evidence>
<evidence type="ECO:0000313" key="12">
    <source>
        <dbReference type="Proteomes" id="UP000319255"/>
    </source>
</evidence>
<feature type="transmembrane region" description="Helical" evidence="9">
    <location>
        <begin position="160"/>
        <end position="181"/>
    </location>
</feature>
<feature type="transmembrane region" description="Helical" evidence="9">
    <location>
        <begin position="107"/>
        <end position="124"/>
    </location>
</feature>
<keyword evidence="7 9" id="KW-0472">Membrane</keyword>
<evidence type="ECO:0000256" key="2">
    <source>
        <dbReference type="ARBA" id="ARBA00004651"/>
    </source>
</evidence>
<dbReference type="InterPro" id="IPR050586">
    <property type="entry name" value="CPA3_Na-H_Antiporter_D"/>
</dbReference>
<feature type="transmembrane region" description="Helical" evidence="9">
    <location>
        <begin position="201"/>
        <end position="227"/>
    </location>
</feature>
<feature type="transmembrane region" description="Helical" evidence="9">
    <location>
        <begin position="306"/>
        <end position="329"/>
    </location>
</feature>
<dbReference type="AlphaFoldDB" id="A0A501WRU0"/>
<evidence type="ECO:0000256" key="8">
    <source>
        <dbReference type="RuleBase" id="RU000320"/>
    </source>
</evidence>
<comment type="caution">
    <text evidence="11">The sequence shown here is derived from an EMBL/GenBank/DDBJ whole genome shotgun (WGS) entry which is preliminary data.</text>
</comment>
<dbReference type="EMBL" id="VFRP01000004">
    <property type="protein sequence ID" value="TPE52179.1"/>
    <property type="molecule type" value="Genomic_DNA"/>
</dbReference>
<protein>
    <submittedName>
        <fullName evidence="11">Na+/H+ antiporter subunit D</fullName>
    </submittedName>
</protein>
<dbReference type="InterPro" id="IPR001750">
    <property type="entry name" value="ND/Mrp_TM"/>
</dbReference>
<feature type="transmembrane region" description="Helical" evidence="9">
    <location>
        <begin position="401"/>
        <end position="425"/>
    </location>
</feature>
<evidence type="ECO:0000256" key="3">
    <source>
        <dbReference type="ARBA" id="ARBA00005346"/>
    </source>
</evidence>
<feature type="transmembrane region" description="Helical" evidence="9">
    <location>
        <begin position="366"/>
        <end position="389"/>
    </location>
</feature>
<feature type="transmembrane region" description="Helical" evidence="9">
    <location>
        <begin position="272"/>
        <end position="294"/>
    </location>
</feature>
<feature type="transmembrane region" description="Helical" evidence="9">
    <location>
        <begin position="71"/>
        <end position="95"/>
    </location>
</feature>
<keyword evidence="5 8" id="KW-0812">Transmembrane</keyword>
<evidence type="ECO:0000256" key="7">
    <source>
        <dbReference type="ARBA" id="ARBA00023136"/>
    </source>
</evidence>
<dbReference type="PRINTS" id="PR01434">
    <property type="entry name" value="NADHDHGNASE5"/>
</dbReference>
<keyword evidence="6 9" id="KW-1133">Transmembrane helix</keyword>
<dbReference type="GO" id="GO:0005886">
    <property type="term" value="C:plasma membrane"/>
    <property type="evidence" value="ECO:0007669"/>
    <property type="project" value="UniProtKB-SubCell"/>
</dbReference>
<feature type="transmembrane region" description="Helical" evidence="9">
    <location>
        <begin position="445"/>
        <end position="469"/>
    </location>
</feature>
<dbReference type="Proteomes" id="UP000319255">
    <property type="component" value="Unassembled WGS sequence"/>
</dbReference>
<dbReference type="PANTHER" id="PTHR42703:SF1">
    <property type="entry name" value="NA(+)_H(+) ANTIPORTER SUBUNIT D1"/>
    <property type="match status" value="1"/>
</dbReference>
<feature type="transmembrane region" description="Helical" evidence="9">
    <location>
        <begin position="6"/>
        <end position="24"/>
    </location>
</feature>
<organism evidence="11 12">
    <name type="scientific">Amaricoccus solimangrovi</name>
    <dbReference type="NCBI Taxonomy" id="2589815"/>
    <lineage>
        <taxon>Bacteria</taxon>
        <taxon>Pseudomonadati</taxon>
        <taxon>Pseudomonadota</taxon>
        <taxon>Alphaproteobacteria</taxon>
        <taxon>Rhodobacterales</taxon>
        <taxon>Paracoccaceae</taxon>
        <taxon>Amaricoccus</taxon>
    </lineage>
</organism>
<evidence type="ECO:0000313" key="11">
    <source>
        <dbReference type="EMBL" id="TPE52179.1"/>
    </source>
</evidence>
<comment type="function">
    <text evidence="1">NDH-1 shuttles electrons from NADH, via FMN and iron-sulfur (Fe-S) centers, to quinones in the respiratory chain. The immediate electron acceptor for the enzyme in this species is believed to be ubiquinone. Couples the redox reaction to proton translocation (for every two electrons transferred, four hydrogen ions are translocated across the cytoplasmic membrane), and thus conserves the redox energy in a proton gradient.</text>
</comment>
<feature type="transmembrane region" description="Helical" evidence="9">
    <location>
        <begin position="130"/>
        <end position="148"/>
    </location>
</feature>
<comment type="similarity">
    <text evidence="3">Belongs to the CPA3 antiporters (TC 2.A.63) subunit D family.</text>
</comment>
<sequence length="498" mass="51478">MLLFWPLVIPFLTMVATLFAWRSIRTQRALSLLGAAALLAVALVILTRVIADGPFAEQAGAWPAPFGITMVADGLSAAMITLTGLVALAAAVFGLQDVSDGEARSGHHPLANALLAGVCGAFLTGDLFNMYVWFEVMLISSFGLLVIGGRKAALDGATKYVGLNLIATVAFISGVGLLYGTTGALNMADLHGRLAGRGGEAGILMATGLIIFAFGAKAALFPLHFWLPASYHTPSFTTSALFAALLTKVGVYALIRYFTLILPIADTPAQPALLWIGGFTILAGALGALAQSGVRRVLNYSIMSSIGAMILGLALATPLALVGAVFYLAQDMIVKANLYLVAGSARRLAGSEDFAEAGGLWRAAPWLAALFLVPALSLAGVPPFSGFWAKLILTRASLEAGGYWCAALILGSGLMTLLAMARIFAEMFWKSHPEGDVAAGGRLPAAAWAPLVALSLLIAGAGIFAAPGVEASEAIARNLLAPDAYLAAVLGPGAEVRP</sequence>
<dbReference type="RefSeq" id="WP_140453421.1">
    <property type="nucleotide sequence ID" value="NZ_VFRP01000004.1"/>
</dbReference>